<sequence>MGTYQSKVFTSGTDKTNVICPPAQVFIKEEFDFLLTIGGHLANDKVEYQKLMQLLKQLGENQLYIAENFGATGTERNVPFEASIAVDSTFDQFKAVVDQFDSGLGWSINHFFIFGDVASWGIYKSEYPTINIIGCSPDLTAGFQYAYSIEGNGLDELEEFLQQEFAWKPEHRQQLIESYKL</sequence>
<comment type="caution">
    <text evidence="1">The sequence shown here is derived from an EMBL/GenBank/DDBJ whole genome shotgun (WGS) entry which is preliminary data.</text>
</comment>
<protein>
    <submittedName>
        <fullName evidence="1">Uncharacterized protein</fullName>
    </submittedName>
</protein>
<dbReference type="RefSeq" id="WP_379885726.1">
    <property type="nucleotide sequence ID" value="NZ_JBHTLP010000045.1"/>
</dbReference>
<evidence type="ECO:0000313" key="1">
    <source>
        <dbReference type="EMBL" id="MFD1145413.1"/>
    </source>
</evidence>
<gene>
    <name evidence="1" type="ORF">ACFQ4C_30080</name>
</gene>
<evidence type="ECO:0000313" key="2">
    <source>
        <dbReference type="Proteomes" id="UP001597116"/>
    </source>
</evidence>
<reference evidence="2" key="1">
    <citation type="journal article" date="2019" name="Int. J. Syst. Evol. Microbiol.">
        <title>The Global Catalogue of Microorganisms (GCM) 10K type strain sequencing project: providing services to taxonomists for standard genome sequencing and annotation.</title>
        <authorList>
            <consortium name="The Broad Institute Genomics Platform"/>
            <consortium name="The Broad Institute Genome Sequencing Center for Infectious Disease"/>
            <person name="Wu L."/>
            <person name="Ma J."/>
        </authorList>
    </citation>
    <scope>NUCLEOTIDE SEQUENCE [LARGE SCALE GENOMIC DNA]</scope>
    <source>
        <strain evidence="2">CCUG 55608</strain>
    </source>
</reference>
<accession>A0ABW3QLM3</accession>
<organism evidence="1 2">
    <name type="scientific">Larkinella insperata</name>
    <dbReference type="NCBI Taxonomy" id="332158"/>
    <lineage>
        <taxon>Bacteria</taxon>
        <taxon>Pseudomonadati</taxon>
        <taxon>Bacteroidota</taxon>
        <taxon>Cytophagia</taxon>
        <taxon>Cytophagales</taxon>
        <taxon>Spirosomataceae</taxon>
        <taxon>Larkinella</taxon>
    </lineage>
</organism>
<name>A0ABW3QLM3_9BACT</name>
<dbReference type="EMBL" id="JBHTLP010000045">
    <property type="protein sequence ID" value="MFD1145413.1"/>
    <property type="molecule type" value="Genomic_DNA"/>
</dbReference>
<proteinExistence type="predicted"/>
<dbReference type="Proteomes" id="UP001597116">
    <property type="component" value="Unassembled WGS sequence"/>
</dbReference>
<keyword evidence="2" id="KW-1185">Reference proteome</keyword>